<organism evidence="1 2">
    <name type="scientific">Choiromyces venosus 120613-1</name>
    <dbReference type="NCBI Taxonomy" id="1336337"/>
    <lineage>
        <taxon>Eukaryota</taxon>
        <taxon>Fungi</taxon>
        <taxon>Dikarya</taxon>
        <taxon>Ascomycota</taxon>
        <taxon>Pezizomycotina</taxon>
        <taxon>Pezizomycetes</taxon>
        <taxon>Pezizales</taxon>
        <taxon>Tuberaceae</taxon>
        <taxon>Choiromyces</taxon>
    </lineage>
</organism>
<dbReference type="AlphaFoldDB" id="A0A3N4JZQ7"/>
<evidence type="ECO:0000313" key="2">
    <source>
        <dbReference type="Proteomes" id="UP000276215"/>
    </source>
</evidence>
<gene>
    <name evidence="1" type="ORF">L873DRAFT_1801744</name>
</gene>
<name>A0A3N4JZQ7_9PEZI</name>
<sequence>MPNDFERFCEEVDGDCEGDSEGDWSNALKRVQTHINFPAWPMLRTFYISPNELRCHMTIKKKKKKKLVQSVPGKEI</sequence>
<feature type="non-terminal residue" evidence="1">
    <location>
        <position position="76"/>
    </location>
</feature>
<dbReference type="Proteomes" id="UP000276215">
    <property type="component" value="Unassembled WGS sequence"/>
</dbReference>
<keyword evidence="2" id="KW-1185">Reference proteome</keyword>
<reference evidence="1 2" key="1">
    <citation type="journal article" date="2018" name="Nat. Ecol. Evol.">
        <title>Pezizomycetes genomes reveal the molecular basis of ectomycorrhizal truffle lifestyle.</title>
        <authorList>
            <person name="Murat C."/>
            <person name="Payen T."/>
            <person name="Noel B."/>
            <person name="Kuo A."/>
            <person name="Morin E."/>
            <person name="Chen J."/>
            <person name="Kohler A."/>
            <person name="Krizsan K."/>
            <person name="Balestrini R."/>
            <person name="Da Silva C."/>
            <person name="Montanini B."/>
            <person name="Hainaut M."/>
            <person name="Levati E."/>
            <person name="Barry K.W."/>
            <person name="Belfiori B."/>
            <person name="Cichocki N."/>
            <person name="Clum A."/>
            <person name="Dockter R.B."/>
            <person name="Fauchery L."/>
            <person name="Guy J."/>
            <person name="Iotti M."/>
            <person name="Le Tacon F."/>
            <person name="Lindquist E.A."/>
            <person name="Lipzen A."/>
            <person name="Malagnac F."/>
            <person name="Mello A."/>
            <person name="Molinier V."/>
            <person name="Miyauchi S."/>
            <person name="Poulain J."/>
            <person name="Riccioni C."/>
            <person name="Rubini A."/>
            <person name="Sitrit Y."/>
            <person name="Splivallo R."/>
            <person name="Traeger S."/>
            <person name="Wang M."/>
            <person name="Zifcakova L."/>
            <person name="Wipf D."/>
            <person name="Zambonelli A."/>
            <person name="Paolocci F."/>
            <person name="Nowrousian M."/>
            <person name="Ottonello S."/>
            <person name="Baldrian P."/>
            <person name="Spatafora J.W."/>
            <person name="Henrissat B."/>
            <person name="Nagy L.G."/>
            <person name="Aury J.M."/>
            <person name="Wincker P."/>
            <person name="Grigoriev I.V."/>
            <person name="Bonfante P."/>
            <person name="Martin F.M."/>
        </authorList>
    </citation>
    <scope>NUCLEOTIDE SEQUENCE [LARGE SCALE GENOMIC DNA]</scope>
    <source>
        <strain evidence="1 2">120613-1</strain>
    </source>
</reference>
<dbReference type="EMBL" id="ML120366">
    <property type="protein sequence ID" value="RPB02738.1"/>
    <property type="molecule type" value="Genomic_DNA"/>
</dbReference>
<accession>A0A3N4JZQ7</accession>
<evidence type="ECO:0000313" key="1">
    <source>
        <dbReference type="EMBL" id="RPB02738.1"/>
    </source>
</evidence>
<protein>
    <submittedName>
        <fullName evidence="1">Uncharacterized protein</fullName>
    </submittedName>
</protein>
<proteinExistence type="predicted"/>